<dbReference type="GO" id="GO:0051117">
    <property type="term" value="F:ATPase binding"/>
    <property type="evidence" value="ECO:0007669"/>
    <property type="project" value="TreeGrafter"/>
</dbReference>
<dbReference type="InterPro" id="IPR001907">
    <property type="entry name" value="ClpP"/>
</dbReference>
<dbReference type="GO" id="GO:0004176">
    <property type="term" value="F:ATP-dependent peptidase activity"/>
    <property type="evidence" value="ECO:0007669"/>
    <property type="project" value="InterPro"/>
</dbReference>
<dbReference type="SUPFAM" id="SSF52096">
    <property type="entry name" value="ClpP/crotonase"/>
    <property type="match status" value="1"/>
</dbReference>
<dbReference type="GO" id="GO:0006515">
    <property type="term" value="P:protein quality control for misfolded or incompletely synthesized proteins"/>
    <property type="evidence" value="ECO:0007669"/>
    <property type="project" value="TreeGrafter"/>
</dbReference>
<evidence type="ECO:0000256" key="5">
    <source>
        <dbReference type="ARBA" id="ARBA00022825"/>
    </source>
</evidence>
<protein>
    <recommendedName>
        <fullName evidence="6">ATP-dependent Clp protease proteolytic subunit</fullName>
    </recommendedName>
</protein>
<organism evidence="7 8">
    <name type="scientific">Methylobrevis pamukkalensis</name>
    <dbReference type="NCBI Taxonomy" id="1439726"/>
    <lineage>
        <taxon>Bacteria</taxon>
        <taxon>Pseudomonadati</taxon>
        <taxon>Pseudomonadota</taxon>
        <taxon>Alphaproteobacteria</taxon>
        <taxon>Hyphomicrobiales</taxon>
        <taxon>Pleomorphomonadaceae</taxon>
        <taxon>Methylobrevis</taxon>
    </lineage>
</organism>
<keyword evidence="3 7" id="KW-0645">Protease</keyword>
<name>A0A1E3GZR4_9HYPH</name>
<proteinExistence type="inferred from homology"/>
<evidence type="ECO:0000256" key="3">
    <source>
        <dbReference type="ARBA" id="ARBA00022670"/>
    </source>
</evidence>
<dbReference type="GO" id="GO:0009368">
    <property type="term" value="C:endopeptidase Clp complex"/>
    <property type="evidence" value="ECO:0007669"/>
    <property type="project" value="TreeGrafter"/>
</dbReference>
<evidence type="ECO:0000256" key="2">
    <source>
        <dbReference type="ARBA" id="ARBA00022490"/>
    </source>
</evidence>
<evidence type="ECO:0000256" key="6">
    <source>
        <dbReference type="RuleBase" id="RU003567"/>
    </source>
</evidence>
<dbReference type="PANTHER" id="PTHR10381:SF70">
    <property type="entry name" value="ATP-DEPENDENT CLP PROTEASE PROTEOLYTIC SUBUNIT"/>
    <property type="match status" value="1"/>
</dbReference>
<dbReference type="Proteomes" id="UP000094622">
    <property type="component" value="Unassembled WGS sequence"/>
</dbReference>
<dbReference type="Gene3D" id="3.90.226.10">
    <property type="entry name" value="2-enoyl-CoA Hydratase, Chain A, domain 1"/>
    <property type="match status" value="1"/>
</dbReference>
<dbReference type="Pfam" id="PF25209">
    <property type="entry name" value="Phage_capsid_4"/>
    <property type="match status" value="1"/>
</dbReference>
<dbReference type="PANTHER" id="PTHR10381">
    <property type="entry name" value="ATP-DEPENDENT CLP PROTEASE PROTEOLYTIC SUBUNIT"/>
    <property type="match status" value="1"/>
</dbReference>
<comment type="similarity">
    <text evidence="1 6">Belongs to the peptidase S14 family.</text>
</comment>
<dbReference type="Pfam" id="PF00574">
    <property type="entry name" value="CLP_protease"/>
    <property type="match status" value="1"/>
</dbReference>
<dbReference type="InterPro" id="IPR023562">
    <property type="entry name" value="ClpP/TepA"/>
</dbReference>
<evidence type="ECO:0000256" key="1">
    <source>
        <dbReference type="ARBA" id="ARBA00007039"/>
    </source>
</evidence>
<dbReference type="EMBL" id="MCRJ01000085">
    <property type="protein sequence ID" value="ODN69547.1"/>
    <property type="molecule type" value="Genomic_DNA"/>
</dbReference>
<dbReference type="PRINTS" id="PR00127">
    <property type="entry name" value="CLPPROTEASEP"/>
</dbReference>
<keyword evidence="4 7" id="KW-0378">Hydrolase</keyword>
<sequence>MAERINIYGPIGFRDFDGAGVLAEDVVSLLAGADGDIEVHVNSPGGIATDGLAIYNNLKAYTRGAVHMTVDGVAASAASLLLMAGTTITMAEGATLMIHEPAAVVYGPPSVHREAAAVLDMMAAEYAGVYARRSGRPVADVRALMADETWMNGALALQLGFADRTEGAAVQAYAFCWSVFRNAPPVIRGAEPPAATSPWRIAAMAAGRKEVTMDPTATPAATPPLPPQPVAAAQLSAQNAAQIPAQIPAPAVDPSAIRLEAATAERGRIAEINRMVMTARLPATLAAEMIDANTSLDQARSRVIDAMASAAPTTERSHITVTADEVDRWRTGAERSLMMKARLDGGERNEFSSLSLRELARASLDARGLRAPFRSGLEMVGAAFVPSMAGGMHSTSDFASVLQNVAAKSMLKGWEESPETFEAWTSRGSASDFKKQARVGVNLFPSLSKVEEGAEYTYGKMGDRGEEVMIATYGKLFAITRQAVINDDLSVLSSIPRAMGRASRRTIGNLVYAVLTSNPAMSDGTALFHADHGNLPTAAAPSTAAFDAARTAMGLQTDPDGHAAALNIRPKYVLVPLALEGKSKVVISSETDVASGQANPKLPNSVRDMAMVISEGRLDAASATAWYMAADPMVADTIEVTYLDGVAEPMLEQKEGWTIDGTEFKVRIDAGVKALDYRGLLKNAGV</sequence>
<dbReference type="InterPro" id="IPR029045">
    <property type="entry name" value="ClpP/crotonase-like_dom_sf"/>
</dbReference>
<dbReference type="NCBIfam" id="NF045540">
    <property type="entry name" value="scaf_prot_MCP1"/>
    <property type="match status" value="1"/>
</dbReference>
<reference evidence="7 8" key="1">
    <citation type="submission" date="2016-07" db="EMBL/GenBank/DDBJ databases">
        <title>Draft Genome Sequence of Methylobrevis pamukkalensis PK2.</title>
        <authorList>
            <person name="Vasilenko O.V."/>
            <person name="Doronina N.V."/>
            <person name="Shmareva M.N."/>
            <person name="Tarlachkov S.V."/>
            <person name="Mustakhimov I."/>
            <person name="Trotsenko Y.A."/>
        </authorList>
    </citation>
    <scope>NUCLEOTIDE SEQUENCE [LARGE SCALE GENOMIC DNA]</scope>
    <source>
        <strain evidence="7 8">PK2</strain>
    </source>
</reference>
<evidence type="ECO:0000313" key="7">
    <source>
        <dbReference type="EMBL" id="ODN69547.1"/>
    </source>
</evidence>
<comment type="caution">
    <text evidence="7">The sequence shown here is derived from an EMBL/GenBank/DDBJ whole genome shotgun (WGS) entry which is preliminary data.</text>
</comment>
<gene>
    <name evidence="7" type="primary">clpP1</name>
    <name evidence="7" type="ORF">A6302_03141</name>
</gene>
<evidence type="ECO:0000256" key="4">
    <source>
        <dbReference type="ARBA" id="ARBA00022801"/>
    </source>
</evidence>
<keyword evidence="5" id="KW-0720">Serine protease</keyword>
<accession>A0A1E3GZR4</accession>
<dbReference type="CDD" id="cd07016">
    <property type="entry name" value="S14_ClpP_1"/>
    <property type="match status" value="1"/>
</dbReference>
<keyword evidence="2" id="KW-0963">Cytoplasm</keyword>
<dbReference type="GO" id="GO:0004252">
    <property type="term" value="F:serine-type endopeptidase activity"/>
    <property type="evidence" value="ECO:0007669"/>
    <property type="project" value="InterPro"/>
</dbReference>
<keyword evidence="8" id="KW-1185">Reference proteome</keyword>
<dbReference type="PATRIC" id="fig|1439726.3.peg.3298"/>
<dbReference type="RefSeq" id="WP_169833587.1">
    <property type="nucleotide sequence ID" value="NZ_MCRJ01000085.1"/>
</dbReference>
<dbReference type="NCBIfam" id="NF045542">
    <property type="entry name" value="Clp_rel_HeadMat"/>
    <property type="match status" value="1"/>
</dbReference>
<evidence type="ECO:0000313" key="8">
    <source>
        <dbReference type="Proteomes" id="UP000094622"/>
    </source>
</evidence>
<dbReference type="AlphaFoldDB" id="A0A1E3GZR4"/>